<evidence type="ECO:0000256" key="1">
    <source>
        <dbReference type="SAM" id="Phobius"/>
    </source>
</evidence>
<evidence type="ECO:0000313" key="3">
    <source>
        <dbReference type="Proteomes" id="UP000435649"/>
    </source>
</evidence>
<keyword evidence="1" id="KW-0472">Membrane</keyword>
<comment type="caution">
    <text evidence="2">The sequence shown here is derived from an EMBL/GenBank/DDBJ whole genome shotgun (WGS) entry which is preliminary data.</text>
</comment>
<reference evidence="2 3" key="1">
    <citation type="submission" date="2019-08" db="EMBL/GenBank/DDBJ databases">
        <title>In-depth cultivation of the pig gut microbiome towards novel bacterial diversity and tailored functional studies.</title>
        <authorList>
            <person name="Wylensek D."/>
            <person name="Hitch T.C.A."/>
            <person name="Clavel T."/>
        </authorList>
    </citation>
    <scope>NUCLEOTIDE SEQUENCE [LARGE SCALE GENOMIC DNA]</scope>
    <source>
        <strain evidence="2 3">BBE-744-WT-12</strain>
    </source>
</reference>
<dbReference type="PANTHER" id="PTHR30093">
    <property type="entry name" value="GENERAL SECRETION PATHWAY PROTEIN G"/>
    <property type="match status" value="1"/>
</dbReference>
<accession>A0A844G9H9</accession>
<keyword evidence="1" id="KW-0812">Transmembrane</keyword>
<protein>
    <submittedName>
        <fullName evidence="2">Type II secretion system protein</fullName>
    </submittedName>
</protein>
<gene>
    <name evidence="2" type="ORF">FYJ85_21130</name>
</gene>
<dbReference type="EMBL" id="VUNS01000040">
    <property type="protein sequence ID" value="MST99535.1"/>
    <property type="molecule type" value="Genomic_DNA"/>
</dbReference>
<feature type="transmembrane region" description="Helical" evidence="1">
    <location>
        <begin position="6"/>
        <end position="25"/>
    </location>
</feature>
<dbReference type="InterPro" id="IPR045584">
    <property type="entry name" value="Pilin-like"/>
</dbReference>
<name>A0A844G9H9_9BACT</name>
<sequence length="239" mass="27193">MKKTFTLIELLVVIAIIAILASMLLPSLNRARMTAYKASCLNVAKQMGVASQLYSSDHDGLTLPAIWGRNMFFFETMSKYFPAFFTRLNRNTGKRVTAVPLCPAAHTEHGAFWRYESNYGPWSTEYSSYMFQHCGGYTYSYWFGYWTGSGDPQKPTIKLGAIKRPSAKIQIADGYYSTTWFSSVTSWGQDSLPDVSFKRHSHGKEANVLFIDGHAAAVPRIIRLTNEQFNEWFVPRENF</sequence>
<dbReference type="InterPro" id="IPR012902">
    <property type="entry name" value="N_methyl_site"/>
</dbReference>
<keyword evidence="3" id="KW-1185">Reference proteome</keyword>
<evidence type="ECO:0000313" key="2">
    <source>
        <dbReference type="EMBL" id="MST99535.1"/>
    </source>
</evidence>
<dbReference type="AlphaFoldDB" id="A0A844G9H9"/>
<proteinExistence type="predicted"/>
<dbReference type="Proteomes" id="UP000435649">
    <property type="component" value="Unassembled WGS sequence"/>
</dbReference>
<keyword evidence="1" id="KW-1133">Transmembrane helix</keyword>
<dbReference type="SUPFAM" id="SSF54523">
    <property type="entry name" value="Pili subunits"/>
    <property type="match status" value="1"/>
</dbReference>
<dbReference type="RefSeq" id="WP_154420710.1">
    <property type="nucleotide sequence ID" value="NZ_VUNS01000040.1"/>
</dbReference>
<organism evidence="2 3">
    <name type="scientific">Victivallis lenta</name>
    <dbReference type="NCBI Taxonomy" id="2606640"/>
    <lineage>
        <taxon>Bacteria</taxon>
        <taxon>Pseudomonadati</taxon>
        <taxon>Lentisphaerota</taxon>
        <taxon>Lentisphaeria</taxon>
        <taxon>Victivallales</taxon>
        <taxon>Victivallaceae</taxon>
        <taxon>Victivallis</taxon>
    </lineage>
</organism>
<dbReference type="PANTHER" id="PTHR30093:SF2">
    <property type="entry name" value="TYPE II SECRETION SYSTEM PROTEIN H"/>
    <property type="match status" value="1"/>
</dbReference>
<dbReference type="Pfam" id="PF07963">
    <property type="entry name" value="N_methyl"/>
    <property type="match status" value="1"/>
</dbReference>
<dbReference type="NCBIfam" id="TIGR02532">
    <property type="entry name" value="IV_pilin_GFxxxE"/>
    <property type="match status" value="1"/>
</dbReference>
<dbReference type="Gene3D" id="3.30.700.10">
    <property type="entry name" value="Glycoprotein, Type 4 Pilin"/>
    <property type="match status" value="1"/>
</dbReference>